<feature type="binding site" evidence="7">
    <location>
        <position position="70"/>
    </location>
    <ligand>
        <name>Cu cation</name>
        <dbReference type="ChEBI" id="CHEBI:23378"/>
    </ligand>
</feature>
<evidence type="ECO:0000256" key="4">
    <source>
        <dbReference type="ARBA" id="ARBA00022764"/>
    </source>
</evidence>
<dbReference type="SUPFAM" id="SSF49503">
    <property type="entry name" value="Cupredoxins"/>
    <property type="match status" value="1"/>
</dbReference>
<dbReference type="InterPro" id="IPR008972">
    <property type="entry name" value="Cupredoxin"/>
</dbReference>
<evidence type="ECO:0000256" key="5">
    <source>
        <dbReference type="ARBA" id="ARBA00022982"/>
    </source>
</evidence>
<evidence type="ECO:0000313" key="10">
    <source>
        <dbReference type="Proteomes" id="UP000342300"/>
    </source>
</evidence>
<comment type="subcellular location">
    <subcellularLocation>
        <location evidence="1">Periplasm</location>
    </subcellularLocation>
</comment>
<organism evidence="9 10">
    <name type="scientific">Candidatus Accumulibacter phosphatis</name>
    <dbReference type="NCBI Taxonomy" id="327160"/>
    <lineage>
        <taxon>Bacteria</taxon>
        <taxon>Pseudomonadati</taxon>
        <taxon>Pseudomonadota</taxon>
        <taxon>Betaproteobacteria</taxon>
        <taxon>Candidatus Accumulibacter</taxon>
    </lineage>
</organism>
<dbReference type="InterPro" id="IPR002386">
    <property type="entry name" value="Amicyanin/Pseudoazurin"/>
</dbReference>
<feature type="binding site" evidence="7">
    <location>
        <position position="78"/>
    </location>
    <ligand>
        <name>Cu cation</name>
        <dbReference type="ChEBI" id="CHEBI:23378"/>
    </ligand>
</feature>
<dbReference type="AlphaFoldDB" id="A0A6A7RW10"/>
<dbReference type="EMBL" id="PDHS01000346">
    <property type="protein sequence ID" value="MQM31611.1"/>
    <property type="molecule type" value="Genomic_DNA"/>
</dbReference>
<dbReference type="Proteomes" id="UP000342300">
    <property type="component" value="Unassembled WGS sequence"/>
</dbReference>
<evidence type="ECO:0000256" key="7">
    <source>
        <dbReference type="PIRSR" id="PIRSR602386-1"/>
    </source>
</evidence>
<reference evidence="9 10" key="1">
    <citation type="submission" date="2017-09" db="EMBL/GenBank/DDBJ databases">
        <title>Metagenomic Analysis Reveals Denitrifying Candidatus Accumulibacter and Flanking Population as a Source of N2O.</title>
        <authorList>
            <person name="Gao H."/>
            <person name="Mao Y."/>
            <person name="Zhao X."/>
            <person name="Liu W.-T."/>
            <person name="Zhang T."/>
            <person name="Wells G."/>
        </authorList>
    </citation>
    <scope>NUCLEOTIDE SEQUENCE [LARGE SCALE GENOMIC DNA]</scope>
    <source>
        <strain evidence="9">CANDO_2_IC</strain>
    </source>
</reference>
<dbReference type="GO" id="GO:0005507">
    <property type="term" value="F:copper ion binding"/>
    <property type="evidence" value="ECO:0007669"/>
    <property type="project" value="InterPro"/>
</dbReference>
<evidence type="ECO:0000256" key="3">
    <source>
        <dbReference type="ARBA" id="ARBA00022723"/>
    </source>
</evidence>
<keyword evidence="5" id="KW-0249">Electron transport</keyword>
<proteinExistence type="predicted"/>
<evidence type="ECO:0000256" key="1">
    <source>
        <dbReference type="ARBA" id="ARBA00004418"/>
    </source>
</evidence>
<dbReference type="GO" id="GO:0009055">
    <property type="term" value="F:electron transfer activity"/>
    <property type="evidence" value="ECO:0007669"/>
    <property type="project" value="InterPro"/>
</dbReference>
<dbReference type="GO" id="GO:0042597">
    <property type="term" value="C:periplasmic space"/>
    <property type="evidence" value="ECO:0007669"/>
    <property type="project" value="UniProtKB-SubCell"/>
</dbReference>
<evidence type="ECO:0000259" key="8">
    <source>
        <dbReference type="Pfam" id="PF00127"/>
    </source>
</evidence>
<dbReference type="Gene3D" id="2.60.40.420">
    <property type="entry name" value="Cupredoxins - blue copper proteins"/>
    <property type="match status" value="1"/>
</dbReference>
<comment type="caution">
    <text evidence="9">The sequence shown here is derived from an EMBL/GenBank/DDBJ whole genome shotgun (WGS) entry which is preliminary data.</text>
</comment>
<evidence type="ECO:0000256" key="6">
    <source>
        <dbReference type="ARBA" id="ARBA00023008"/>
    </source>
</evidence>
<comment type="cofactor">
    <cofactor evidence="7">
        <name>Cu cation</name>
        <dbReference type="ChEBI" id="CHEBI:23378"/>
    </cofactor>
    <text evidence="7">Binds 1 copper ion per subunit.</text>
</comment>
<gene>
    <name evidence="9" type="ORF">CRU78_14250</name>
</gene>
<evidence type="ECO:0000313" key="9">
    <source>
        <dbReference type="EMBL" id="MQM31611.1"/>
    </source>
</evidence>
<evidence type="ECO:0000256" key="2">
    <source>
        <dbReference type="ARBA" id="ARBA00022448"/>
    </source>
</evidence>
<keyword evidence="3 7" id="KW-0479">Metal-binding</keyword>
<name>A0A6A7RW10_9PROT</name>
<accession>A0A6A7RW10</accession>
<dbReference type="PRINTS" id="PR00155">
    <property type="entry name" value="AMICYANIN"/>
</dbReference>
<dbReference type="Pfam" id="PF00127">
    <property type="entry name" value="Copper-bind"/>
    <property type="match status" value="1"/>
</dbReference>
<keyword evidence="2" id="KW-0813">Transport</keyword>
<feature type="binding site" evidence="7">
    <location>
        <position position="73"/>
    </location>
    <ligand>
        <name>Cu cation</name>
        <dbReference type="ChEBI" id="CHEBI:23378"/>
    </ligand>
</feature>
<protein>
    <submittedName>
        <fullName evidence="9">Pseudoazurin</fullName>
    </submittedName>
</protein>
<feature type="binding site" evidence="7">
    <location>
        <position position="34"/>
    </location>
    <ligand>
        <name>Cu cation</name>
        <dbReference type="ChEBI" id="CHEBI:23378"/>
    </ligand>
</feature>
<sequence>MLDVSPDGPLSFEPGFVKAKVGDTLVFSPSSKGHTTESLLVPDGAKPWKSGYDTETRITLETEGVYIYGCEAHLRMGMVGVVQVGQPVNLDLATAFAKAESAHFVMNKDRLSNELARVR</sequence>
<keyword evidence="6 7" id="KW-0186">Copper</keyword>
<dbReference type="InterPro" id="IPR000923">
    <property type="entry name" value="BlueCu_1"/>
</dbReference>
<keyword evidence="4" id="KW-0574">Periplasm</keyword>
<feature type="domain" description="Blue (type 1) copper" evidence="8">
    <location>
        <begin position="6"/>
        <end position="84"/>
    </location>
</feature>